<keyword evidence="1" id="KW-0479">Metal-binding</keyword>
<dbReference type="Gene3D" id="3.30.413.10">
    <property type="entry name" value="Sulfite Reductase Hemoprotein, domain 1"/>
    <property type="match status" value="1"/>
</dbReference>
<dbReference type="Gene3D" id="3.90.480.10">
    <property type="entry name" value="Sulfite Reductase Hemoprotein,Domain 2"/>
    <property type="match status" value="1"/>
</dbReference>
<evidence type="ECO:0000256" key="3">
    <source>
        <dbReference type="ARBA" id="ARBA00023014"/>
    </source>
</evidence>
<dbReference type="SUPFAM" id="SSF56014">
    <property type="entry name" value="Nitrite and sulphite reductase 4Fe-4S domain-like"/>
    <property type="match status" value="1"/>
</dbReference>
<feature type="non-terminal residue" evidence="5">
    <location>
        <position position="117"/>
    </location>
</feature>
<dbReference type="InterPro" id="IPR045169">
    <property type="entry name" value="NO2/SO3_Rdtase_4Fe4S_prot"/>
</dbReference>
<evidence type="ECO:0000256" key="1">
    <source>
        <dbReference type="ARBA" id="ARBA00022723"/>
    </source>
</evidence>
<accession>A0A813IX68</accession>
<comment type="caution">
    <text evidence="5">The sequence shown here is derived from an EMBL/GenBank/DDBJ whole genome shotgun (WGS) entry which is preliminary data.</text>
</comment>
<dbReference type="PANTHER" id="PTHR11493">
    <property type="entry name" value="SULFITE REDUCTASE [NADPH] SUBUNIT BETA-RELATED"/>
    <property type="match status" value="1"/>
</dbReference>
<feature type="domain" description="Nitrite/Sulfite reductase ferredoxin-like" evidence="4">
    <location>
        <begin position="1"/>
        <end position="63"/>
    </location>
</feature>
<dbReference type="AlphaFoldDB" id="A0A813IX68"/>
<dbReference type="GO" id="GO:0051536">
    <property type="term" value="F:iron-sulfur cluster binding"/>
    <property type="evidence" value="ECO:0007669"/>
    <property type="project" value="UniProtKB-KW"/>
</dbReference>
<proteinExistence type="predicted"/>
<dbReference type="InterPro" id="IPR045854">
    <property type="entry name" value="NO2/SO3_Rdtase_4Fe4S_sf"/>
</dbReference>
<organism evidence="5 6">
    <name type="scientific">Polarella glacialis</name>
    <name type="common">Dinoflagellate</name>
    <dbReference type="NCBI Taxonomy" id="89957"/>
    <lineage>
        <taxon>Eukaryota</taxon>
        <taxon>Sar</taxon>
        <taxon>Alveolata</taxon>
        <taxon>Dinophyceae</taxon>
        <taxon>Suessiales</taxon>
        <taxon>Suessiaceae</taxon>
        <taxon>Polarella</taxon>
    </lineage>
</organism>
<evidence type="ECO:0000313" key="5">
    <source>
        <dbReference type="EMBL" id="CAE8657712.1"/>
    </source>
</evidence>
<dbReference type="InterPro" id="IPR005117">
    <property type="entry name" value="NiRdtase/SiRdtase_haem-b_fer"/>
</dbReference>
<dbReference type="GO" id="GO:0046872">
    <property type="term" value="F:metal ion binding"/>
    <property type="evidence" value="ECO:0007669"/>
    <property type="project" value="UniProtKB-KW"/>
</dbReference>
<evidence type="ECO:0000313" key="6">
    <source>
        <dbReference type="Proteomes" id="UP000626109"/>
    </source>
</evidence>
<gene>
    <name evidence="5" type="ORF">PGLA2088_LOCUS12987</name>
</gene>
<dbReference type="Proteomes" id="UP000626109">
    <property type="component" value="Unassembled WGS sequence"/>
</dbReference>
<dbReference type="GO" id="GO:0020037">
    <property type="term" value="F:heme binding"/>
    <property type="evidence" value="ECO:0007669"/>
    <property type="project" value="InterPro"/>
</dbReference>
<name>A0A813IX68_POLGL</name>
<evidence type="ECO:0000256" key="2">
    <source>
        <dbReference type="ARBA" id="ARBA00023004"/>
    </source>
</evidence>
<feature type="non-terminal residue" evidence="5">
    <location>
        <position position="1"/>
    </location>
</feature>
<dbReference type="InterPro" id="IPR036136">
    <property type="entry name" value="Nit/Sulf_reduc_fer-like_dom_sf"/>
</dbReference>
<keyword evidence="3" id="KW-0411">Iron-sulfur</keyword>
<dbReference type="PANTHER" id="PTHR11493:SF54">
    <property type="entry name" value="ANAEROBIC SULFITE REDUCTASE SUBUNIT C"/>
    <property type="match status" value="1"/>
</dbReference>
<dbReference type="EMBL" id="CAJNNW010015435">
    <property type="protein sequence ID" value="CAE8657712.1"/>
    <property type="molecule type" value="Genomic_DNA"/>
</dbReference>
<dbReference type="SUPFAM" id="SSF55124">
    <property type="entry name" value="Nitrite/Sulfite reductase N-terminal domain-like"/>
    <property type="match status" value="1"/>
</dbReference>
<dbReference type="GO" id="GO:0016491">
    <property type="term" value="F:oxidoreductase activity"/>
    <property type="evidence" value="ECO:0007669"/>
    <property type="project" value="InterPro"/>
</dbReference>
<protein>
    <recommendedName>
        <fullName evidence="4">Nitrite/Sulfite reductase ferredoxin-like domain-containing protein</fullName>
    </recommendedName>
</protein>
<keyword evidence="2" id="KW-0408">Iron</keyword>
<sequence>DGLWSVGVLVPIGRVKDNSRTCLRRIAEELKGKGAFQMTCNQSVVIRDIPESKKAIVQKLLVEYKVAHSKETTVSGLRRNMVACVALPTCPLAFAEAERYLPTLVERLEVVLERPSL</sequence>
<dbReference type="Pfam" id="PF03460">
    <property type="entry name" value="NIR_SIR_ferr"/>
    <property type="match status" value="1"/>
</dbReference>
<evidence type="ECO:0000259" key="4">
    <source>
        <dbReference type="Pfam" id="PF03460"/>
    </source>
</evidence>
<reference evidence="5" key="1">
    <citation type="submission" date="2021-02" db="EMBL/GenBank/DDBJ databases">
        <authorList>
            <person name="Dougan E. K."/>
            <person name="Rhodes N."/>
            <person name="Thang M."/>
            <person name="Chan C."/>
        </authorList>
    </citation>
    <scope>NUCLEOTIDE SEQUENCE</scope>
</reference>